<evidence type="ECO:0000313" key="11">
    <source>
        <dbReference type="WBParaSite" id="PSAMB.scaffold1749size28150.g14687.t1"/>
    </source>
</evidence>
<evidence type="ECO:0000256" key="6">
    <source>
        <dbReference type="PROSITE-ProRule" id="PRU00239"/>
    </source>
</evidence>
<dbReference type="Proteomes" id="UP000887566">
    <property type="component" value="Unplaced"/>
</dbReference>
<dbReference type="InterPro" id="IPR000169">
    <property type="entry name" value="Pept_cys_AS"/>
</dbReference>
<feature type="active site" evidence="5 6">
    <location>
        <position position="315"/>
    </location>
</feature>
<dbReference type="WBParaSite" id="PSAMB.scaffold1749size28150.g14687.t1">
    <property type="protein sequence ID" value="PSAMB.scaffold1749size28150.g14687.t1"/>
    <property type="gene ID" value="PSAMB.scaffold1749size28150.g14687"/>
</dbReference>
<dbReference type="PANTHER" id="PTHR10183:SF433">
    <property type="entry name" value="CALPAIN-A-RELATED"/>
    <property type="match status" value="1"/>
</dbReference>
<dbReference type="InterPro" id="IPR036213">
    <property type="entry name" value="Calpain_III_sf"/>
</dbReference>
<feature type="domain" description="EF-hand" evidence="9">
    <location>
        <begin position="666"/>
        <end position="701"/>
    </location>
</feature>
<feature type="compositionally biased region" description="Polar residues" evidence="7">
    <location>
        <begin position="23"/>
        <end position="40"/>
    </location>
</feature>
<dbReference type="Gene3D" id="2.60.120.380">
    <property type="match status" value="1"/>
</dbReference>
<evidence type="ECO:0000256" key="4">
    <source>
        <dbReference type="ARBA" id="ARBA00022807"/>
    </source>
</evidence>
<dbReference type="Pfam" id="PF00648">
    <property type="entry name" value="Peptidase_C2"/>
    <property type="match status" value="1"/>
</dbReference>
<dbReference type="SUPFAM" id="SSF49758">
    <property type="entry name" value="Calpain large subunit, middle domain (domain III)"/>
    <property type="match status" value="1"/>
</dbReference>
<dbReference type="SUPFAM" id="SSF47473">
    <property type="entry name" value="EF-hand"/>
    <property type="match status" value="1"/>
</dbReference>
<dbReference type="SMART" id="SM00720">
    <property type="entry name" value="calpain_III"/>
    <property type="match status" value="1"/>
</dbReference>
<keyword evidence="4 6" id="KW-0788">Thiol protease</keyword>
<evidence type="ECO:0000256" key="7">
    <source>
        <dbReference type="SAM" id="MobiDB-lite"/>
    </source>
</evidence>
<feature type="active site" evidence="5 6">
    <location>
        <position position="126"/>
    </location>
</feature>
<evidence type="ECO:0000256" key="2">
    <source>
        <dbReference type="ARBA" id="ARBA00022670"/>
    </source>
</evidence>
<keyword evidence="10" id="KW-1185">Reference proteome</keyword>
<feature type="domain" description="Calpain catalytic" evidence="8">
    <location>
        <begin position="66"/>
        <end position="375"/>
    </location>
</feature>
<dbReference type="AlphaFoldDB" id="A0A914VB48"/>
<dbReference type="PRINTS" id="PR00704">
    <property type="entry name" value="CALPAIN"/>
</dbReference>
<evidence type="ECO:0000256" key="5">
    <source>
        <dbReference type="PIRSR" id="PIRSR622684-1"/>
    </source>
</evidence>
<accession>A0A914VB48</accession>
<evidence type="ECO:0000259" key="9">
    <source>
        <dbReference type="PROSITE" id="PS50222"/>
    </source>
</evidence>
<dbReference type="Gene3D" id="3.90.70.10">
    <property type="entry name" value="Cysteine proteinases"/>
    <property type="match status" value="1"/>
</dbReference>
<keyword evidence="2 6" id="KW-0645">Protease</keyword>
<reference evidence="11" key="1">
    <citation type="submission" date="2022-11" db="UniProtKB">
        <authorList>
            <consortium name="WormBaseParasite"/>
        </authorList>
    </citation>
    <scope>IDENTIFICATION</scope>
</reference>
<feature type="active site" evidence="5 6">
    <location>
        <position position="290"/>
    </location>
</feature>
<dbReference type="PROSITE" id="PS00139">
    <property type="entry name" value="THIOL_PROTEASE_CYS"/>
    <property type="match status" value="1"/>
</dbReference>
<dbReference type="CDD" id="cd00044">
    <property type="entry name" value="CysPc"/>
    <property type="match status" value="1"/>
</dbReference>
<evidence type="ECO:0000259" key="8">
    <source>
        <dbReference type="PROSITE" id="PS50203"/>
    </source>
</evidence>
<proteinExistence type="inferred from homology"/>
<dbReference type="PROSITE" id="PS50222">
    <property type="entry name" value="EF_HAND_2"/>
    <property type="match status" value="1"/>
</dbReference>
<dbReference type="InterPro" id="IPR011992">
    <property type="entry name" value="EF-hand-dom_pair"/>
</dbReference>
<dbReference type="CDD" id="cd00214">
    <property type="entry name" value="Calpain_III"/>
    <property type="match status" value="1"/>
</dbReference>
<protein>
    <submittedName>
        <fullName evidence="11">Calpain catalytic domain-containing protein</fullName>
    </submittedName>
</protein>
<dbReference type="FunFam" id="3.90.70.10:FF:000001">
    <property type="entry name" value="Calpain-1 catalytic subunit"/>
    <property type="match status" value="1"/>
</dbReference>
<organism evidence="10 11">
    <name type="scientific">Plectus sambesii</name>
    <dbReference type="NCBI Taxonomy" id="2011161"/>
    <lineage>
        <taxon>Eukaryota</taxon>
        <taxon>Metazoa</taxon>
        <taxon>Ecdysozoa</taxon>
        <taxon>Nematoda</taxon>
        <taxon>Chromadorea</taxon>
        <taxon>Plectida</taxon>
        <taxon>Plectina</taxon>
        <taxon>Plectoidea</taxon>
        <taxon>Plectidae</taxon>
        <taxon>Plectus</taxon>
    </lineage>
</organism>
<evidence type="ECO:0000313" key="10">
    <source>
        <dbReference type="Proteomes" id="UP000887566"/>
    </source>
</evidence>
<dbReference type="SUPFAM" id="SSF54001">
    <property type="entry name" value="Cysteine proteinases"/>
    <property type="match status" value="1"/>
</dbReference>
<evidence type="ECO:0000256" key="1">
    <source>
        <dbReference type="ARBA" id="ARBA00007623"/>
    </source>
</evidence>
<dbReference type="InterPro" id="IPR022682">
    <property type="entry name" value="Calpain_domain_III"/>
</dbReference>
<dbReference type="PROSITE" id="PS50203">
    <property type="entry name" value="CALPAIN_CAT"/>
    <property type="match status" value="1"/>
</dbReference>
<dbReference type="InterPro" id="IPR022684">
    <property type="entry name" value="Calpain_cysteine_protease"/>
</dbReference>
<dbReference type="PANTHER" id="PTHR10183">
    <property type="entry name" value="CALPAIN"/>
    <property type="match status" value="1"/>
</dbReference>
<dbReference type="SMART" id="SM00230">
    <property type="entry name" value="CysPc"/>
    <property type="match status" value="1"/>
</dbReference>
<name>A0A914VB48_9BILA</name>
<dbReference type="GO" id="GO:0005509">
    <property type="term" value="F:calcium ion binding"/>
    <property type="evidence" value="ECO:0007669"/>
    <property type="project" value="InterPro"/>
</dbReference>
<comment type="similarity">
    <text evidence="1">Belongs to the peptidase C2 family.</text>
</comment>
<feature type="region of interest" description="Disordered" evidence="7">
    <location>
        <begin position="1"/>
        <end position="43"/>
    </location>
</feature>
<dbReference type="GO" id="GO:0005737">
    <property type="term" value="C:cytoplasm"/>
    <property type="evidence" value="ECO:0007669"/>
    <property type="project" value="TreeGrafter"/>
</dbReference>
<dbReference type="InterPro" id="IPR022683">
    <property type="entry name" value="Calpain_III"/>
</dbReference>
<dbReference type="Gene3D" id="1.10.238.10">
    <property type="entry name" value="EF-hand"/>
    <property type="match status" value="1"/>
</dbReference>
<dbReference type="InterPro" id="IPR038765">
    <property type="entry name" value="Papain-like_cys_pep_sf"/>
</dbReference>
<dbReference type="GO" id="GO:0006508">
    <property type="term" value="P:proteolysis"/>
    <property type="evidence" value="ECO:0007669"/>
    <property type="project" value="UniProtKB-KW"/>
</dbReference>
<sequence length="777" mass="87853">MGNTQSEETIDPEDPSLGPDHLSGTTTRSVSPSPSQSANPADQRLNAIKAQNYDIIRDECCHEDREWVDPLFPADSRSVYLDGSYRFEIEWLRPQEICERNGVDLPRFFTNGPSRFDLDQGELGDCWLLAAIAALADRPELIARVIPDHEFLTENSGFERDSGYGGVFRFCFYHFGEWVEVCVDDLLPTYENRLLMVHSASPEEFWGALLEKAYAKLFGSYEALKGGVCSDSLMDMTGGICETFPLKRGAPRNFGSHLNQAVERGALICTGIWGDANSNMLLPNGLVLGHAYTVSAVDTLYLANGGHVDLVRIRNPWGDATEWKGKWGDQSAAWHYVPDSVKLALQQRRHDDGEFWMEVQDFVKTFDDCDICYLTPDSVEEAEKPGWHLTTFFGQWTGASAGGRMKYSETFANNPQFVLTLTDVDEDQSATVLVELSQMDRRGGLGENLNIGFVVYQLGPDDMPPLSFDKFQTKQRASSVDFYSNLRTISKRMLLTPGRYVVVPTTWEPGEQGRFVLRIWSEAEQDDPQLHYRAINAEGISFTTESTEYSVRNAIRKGSYGSIDFPSVTQIVPPIPPQRLSKLNPPKTNVFKMDPFMMEEAAKYFRQVSPNTLSLDPYQLKEGLNRLYPTEPAFFFDLDCCKALINAHDPLHIHKFHWKQFLPLYRSLNLWARVFTDYDKNKDGFLMTGQCFAALTALGFESILKLLSEAIEGGPTEARNTFQFHFADHAGLISFSNFVLAVLKVQKAKESLNRYREKRRNRVKISKSELVSVVLQP</sequence>
<dbReference type="InterPro" id="IPR002048">
    <property type="entry name" value="EF_hand_dom"/>
</dbReference>
<dbReference type="GO" id="GO:0004198">
    <property type="term" value="F:calcium-dependent cysteine-type endopeptidase activity"/>
    <property type="evidence" value="ECO:0007669"/>
    <property type="project" value="InterPro"/>
</dbReference>
<dbReference type="Pfam" id="PF01067">
    <property type="entry name" value="Calpain_III"/>
    <property type="match status" value="1"/>
</dbReference>
<keyword evidence="3 6" id="KW-0378">Hydrolase</keyword>
<dbReference type="InterPro" id="IPR001300">
    <property type="entry name" value="Peptidase_C2_calpain_cat"/>
</dbReference>
<evidence type="ECO:0000256" key="3">
    <source>
        <dbReference type="ARBA" id="ARBA00022801"/>
    </source>
</evidence>
<dbReference type="InterPro" id="IPR033883">
    <property type="entry name" value="C2_III"/>
</dbReference>